<protein>
    <submittedName>
        <fullName evidence="2">Transcriptional regulator with XRE-family HTH domain</fullName>
    </submittedName>
</protein>
<dbReference type="SMART" id="SM00530">
    <property type="entry name" value="HTH_XRE"/>
    <property type="match status" value="1"/>
</dbReference>
<dbReference type="AlphaFoldDB" id="A0A7W6ECN5"/>
<dbReference type="InterPro" id="IPR010982">
    <property type="entry name" value="Lambda_DNA-bd_dom_sf"/>
</dbReference>
<dbReference type="InterPro" id="IPR001387">
    <property type="entry name" value="Cro/C1-type_HTH"/>
</dbReference>
<name>A0A7W6ECN5_9RHOB</name>
<evidence type="ECO:0000259" key="1">
    <source>
        <dbReference type="PROSITE" id="PS50943"/>
    </source>
</evidence>
<gene>
    <name evidence="2" type="ORF">GGR95_002994</name>
</gene>
<dbReference type="Gene3D" id="1.10.260.40">
    <property type="entry name" value="lambda repressor-like DNA-binding domains"/>
    <property type="match status" value="1"/>
</dbReference>
<dbReference type="PROSITE" id="PS50943">
    <property type="entry name" value="HTH_CROC1"/>
    <property type="match status" value="1"/>
</dbReference>
<sequence>MAEKALSPREIAERFRSTLVALVEQRSSISEVCRRAGVNRQQFNKYMNGSNMPSIGVACRIAEALNVSVSELVGEKVFMETGEDTRLDTLFERHVDHLPRYMKAGGYLEVAALPESKEQVLIAGVELCEREIGGSYRRYAQVTRTDGTSVYNELLGRYYEAGGKLVIYYTNVTFNNVLGATCLRKVDYYSDDWVGLKTAHRFQGAPKPASGIVLLLRVGEIQDLAPMKDEFGIHRLEELPPCFPERISRMMERHFDAIKASPQGYEI</sequence>
<proteinExistence type="predicted"/>
<dbReference type="CDD" id="cd00093">
    <property type="entry name" value="HTH_XRE"/>
    <property type="match status" value="1"/>
</dbReference>
<keyword evidence="3" id="KW-1185">Reference proteome</keyword>
<feature type="domain" description="HTH cro/C1-type" evidence="1">
    <location>
        <begin position="28"/>
        <end position="72"/>
    </location>
</feature>
<comment type="caution">
    <text evidence="2">The sequence shown here is derived from an EMBL/GenBank/DDBJ whole genome shotgun (WGS) entry which is preliminary data.</text>
</comment>
<reference evidence="2 3" key="1">
    <citation type="submission" date="2020-08" db="EMBL/GenBank/DDBJ databases">
        <title>Genomic Encyclopedia of Type Strains, Phase IV (KMG-IV): sequencing the most valuable type-strain genomes for metagenomic binning, comparative biology and taxonomic classification.</title>
        <authorList>
            <person name="Goeker M."/>
        </authorList>
    </citation>
    <scope>NUCLEOTIDE SEQUENCE [LARGE SCALE GENOMIC DNA]</scope>
    <source>
        <strain evidence="2 3">DSM 102234</strain>
    </source>
</reference>
<evidence type="ECO:0000313" key="3">
    <source>
        <dbReference type="Proteomes" id="UP000530268"/>
    </source>
</evidence>
<evidence type="ECO:0000313" key="2">
    <source>
        <dbReference type="EMBL" id="MBB3995339.1"/>
    </source>
</evidence>
<dbReference type="SUPFAM" id="SSF47413">
    <property type="entry name" value="lambda repressor-like DNA-binding domains"/>
    <property type="match status" value="1"/>
</dbReference>
<dbReference type="Pfam" id="PF01381">
    <property type="entry name" value="HTH_3"/>
    <property type="match status" value="1"/>
</dbReference>
<dbReference type="GO" id="GO:0003677">
    <property type="term" value="F:DNA binding"/>
    <property type="evidence" value="ECO:0007669"/>
    <property type="project" value="InterPro"/>
</dbReference>
<dbReference type="Proteomes" id="UP000530268">
    <property type="component" value="Unassembled WGS sequence"/>
</dbReference>
<dbReference type="EMBL" id="JACIEI010000013">
    <property type="protein sequence ID" value="MBB3995339.1"/>
    <property type="molecule type" value="Genomic_DNA"/>
</dbReference>
<accession>A0A7W6ECN5</accession>
<organism evidence="2 3">
    <name type="scientific">Sulfitobacter undariae</name>
    <dbReference type="NCBI Taxonomy" id="1563671"/>
    <lineage>
        <taxon>Bacteria</taxon>
        <taxon>Pseudomonadati</taxon>
        <taxon>Pseudomonadota</taxon>
        <taxon>Alphaproteobacteria</taxon>
        <taxon>Rhodobacterales</taxon>
        <taxon>Roseobacteraceae</taxon>
        <taxon>Sulfitobacter</taxon>
    </lineage>
</organism>
<dbReference type="RefSeq" id="WP_184567165.1">
    <property type="nucleotide sequence ID" value="NZ_JACIEI010000013.1"/>
</dbReference>